<name>A0A6J8AUG5_MYTCO</name>
<evidence type="ECO:0000313" key="2">
    <source>
        <dbReference type="Proteomes" id="UP000507470"/>
    </source>
</evidence>
<dbReference type="AlphaFoldDB" id="A0A6J8AUG5"/>
<reference evidence="1 2" key="1">
    <citation type="submission" date="2020-06" db="EMBL/GenBank/DDBJ databases">
        <authorList>
            <person name="Li R."/>
            <person name="Bekaert M."/>
        </authorList>
    </citation>
    <scope>NUCLEOTIDE SEQUENCE [LARGE SCALE GENOMIC DNA]</scope>
    <source>
        <strain evidence="2">wild</strain>
    </source>
</reference>
<protein>
    <recommendedName>
        <fullName evidence="3">Reverse transcriptase zinc-binding domain-containing protein</fullName>
    </recommendedName>
</protein>
<dbReference type="OrthoDB" id="6117437at2759"/>
<gene>
    <name evidence="1" type="ORF">MCOR_11269</name>
</gene>
<accession>A0A6J8AUG5</accession>
<sequence length="164" mass="18929">MPQQKEGLVYTSSTPMEINNQRQYQQAYIVPTTKLKKEAVIHAAYSIKNKVDNTPQVGNEQADKLAKHGAEQQQEENRVCYTEMKSIIKYLFNTPQQEDSYHQLTRSEQTTIFRLRTGHNRLNQHLYKVMKVVPSPMCPCGEAEQNTAHLLQSCNIHQALRDNI</sequence>
<keyword evidence="2" id="KW-1185">Reference proteome</keyword>
<dbReference type="Proteomes" id="UP000507470">
    <property type="component" value="Unassembled WGS sequence"/>
</dbReference>
<evidence type="ECO:0000313" key="1">
    <source>
        <dbReference type="EMBL" id="CAC5373543.1"/>
    </source>
</evidence>
<proteinExistence type="predicted"/>
<organism evidence="1 2">
    <name type="scientific">Mytilus coruscus</name>
    <name type="common">Sea mussel</name>
    <dbReference type="NCBI Taxonomy" id="42192"/>
    <lineage>
        <taxon>Eukaryota</taxon>
        <taxon>Metazoa</taxon>
        <taxon>Spiralia</taxon>
        <taxon>Lophotrochozoa</taxon>
        <taxon>Mollusca</taxon>
        <taxon>Bivalvia</taxon>
        <taxon>Autobranchia</taxon>
        <taxon>Pteriomorphia</taxon>
        <taxon>Mytilida</taxon>
        <taxon>Mytiloidea</taxon>
        <taxon>Mytilidae</taxon>
        <taxon>Mytilinae</taxon>
        <taxon>Mytilus</taxon>
    </lineage>
</organism>
<evidence type="ECO:0008006" key="3">
    <source>
        <dbReference type="Google" id="ProtNLM"/>
    </source>
</evidence>
<dbReference type="EMBL" id="CACVKT020001912">
    <property type="protein sequence ID" value="CAC5373543.1"/>
    <property type="molecule type" value="Genomic_DNA"/>
</dbReference>